<protein>
    <submittedName>
        <fullName evidence="1">Uncharacterized protein</fullName>
    </submittedName>
</protein>
<name>A0A1G7DXI8_9SPHI</name>
<dbReference type="STRING" id="1391627.SAMN05216464_107160"/>
<evidence type="ECO:0000313" key="1">
    <source>
        <dbReference type="EMBL" id="SDE55775.1"/>
    </source>
</evidence>
<proteinExistence type="predicted"/>
<accession>A0A1G7DXI8</accession>
<dbReference type="RefSeq" id="WP_262492955.1">
    <property type="nucleotide sequence ID" value="NZ_FNAI01000007.1"/>
</dbReference>
<dbReference type="EMBL" id="FNAI01000007">
    <property type="protein sequence ID" value="SDE55775.1"/>
    <property type="molecule type" value="Genomic_DNA"/>
</dbReference>
<dbReference type="AlphaFoldDB" id="A0A1G7DXI8"/>
<organism evidence="1 2">
    <name type="scientific">Mucilaginibacter pineti</name>
    <dbReference type="NCBI Taxonomy" id="1391627"/>
    <lineage>
        <taxon>Bacteria</taxon>
        <taxon>Pseudomonadati</taxon>
        <taxon>Bacteroidota</taxon>
        <taxon>Sphingobacteriia</taxon>
        <taxon>Sphingobacteriales</taxon>
        <taxon>Sphingobacteriaceae</taxon>
        <taxon>Mucilaginibacter</taxon>
    </lineage>
</organism>
<reference evidence="1 2" key="1">
    <citation type="submission" date="2016-10" db="EMBL/GenBank/DDBJ databases">
        <authorList>
            <person name="de Groot N.N."/>
        </authorList>
    </citation>
    <scope>NUCLEOTIDE SEQUENCE [LARGE SCALE GENOMIC DNA]</scope>
    <source>
        <strain evidence="1 2">47C3B</strain>
    </source>
</reference>
<dbReference type="Proteomes" id="UP000199072">
    <property type="component" value="Unassembled WGS sequence"/>
</dbReference>
<keyword evidence="2" id="KW-1185">Reference proteome</keyword>
<gene>
    <name evidence="1" type="ORF">SAMN05216464_107160</name>
</gene>
<evidence type="ECO:0000313" key="2">
    <source>
        <dbReference type="Proteomes" id="UP000199072"/>
    </source>
</evidence>
<sequence length="44" mass="5270">MMLYIRLLVKEDSAVDGRLQRSFNLSDYFSHHQDLFATIFYTLN</sequence>